<sequence>MTLNLASILIQVILLSTSLVMHELCHYLVAKLLGYQPGFNFEKFLSLTVSYVNKGNALKNSLISASAPVTLFFIGLMIPNKIIVLSLFKFACLLNIFHLMPFCNDGQVIFVSLLSLLKRGIKQ</sequence>
<protein>
    <submittedName>
        <fullName evidence="2">Uncharacterized protein</fullName>
    </submittedName>
</protein>
<dbReference type="RefSeq" id="WP_002959665.1">
    <property type="nucleotide sequence ID" value="NZ_CP029490.1"/>
</dbReference>
<keyword evidence="3" id="KW-1185">Reference proteome</keyword>
<dbReference type="EMBL" id="CP029490">
    <property type="protein sequence ID" value="AWN21709.1"/>
    <property type="molecule type" value="Genomic_DNA"/>
</dbReference>
<organism evidence="2 3">
    <name type="scientific">Streptococcus sobrinus</name>
    <dbReference type="NCBI Taxonomy" id="1310"/>
    <lineage>
        <taxon>Bacteria</taxon>
        <taxon>Bacillati</taxon>
        <taxon>Bacillota</taxon>
        <taxon>Bacilli</taxon>
        <taxon>Lactobacillales</taxon>
        <taxon>Streptococcaceae</taxon>
        <taxon>Streptococcus</taxon>
    </lineage>
</organism>
<name>A0ABM6W7Q8_9STRE</name>
<keyword evidence="1" id="KW-0472">Membrane</keyword>
<evidence type="ECO:0000313" key="3">
    <source>
        <dbReference type="Proteomes" id="UP000245369"/>
    </source>
</evidence>
<evidence type="ECO:0000313" key="2">
    <source>
        <dbReference type="EMBL" id="AWN21709.1"/>
    </source>
</evidence>
<feature type="transmembrane region" description="Helical" evidence="1">
    <location>
        <begin position="58"/>
        <end position="78"/>
    </location>
</feature>
<evidence type="ECO:0000256" key="1">
    <source>
        <dbReference type="SAM" id="Phobius"/>
    </source>
</evidence>
<keyword evidence="1" id="KW-0812">Transmembrane</keyword>
<gene>
    <name evidence="2" type="ORF">DK182_10460</name>
</gene>
<accession>A0ABM6W7Q8</accession>
<dbReference type="Proteomes" id="UP000245369">
    <property type="component" value="Chromosome"/>
</dbReference>
<reference evidence="2 3" key="1">
    <citation type="submission" date="2018-05" db="EMBL/GenBank/DDBJ databases">
        <title>Complete genome sequences of Streptococcus sobrinus.</title>
        <authorList>
            <person name="Sales M."/>
            <person name="Jensen P.A."/>
        </authorList>
    </citation>
    <scope>NUCLEOTIDE SEQUENCE [LARGE SCALE GENOMIC DNA]</scope>
    <source>
        <strain evidence="2 3">SL1</strain>
    </source>
</reference>
<keyword evidence="1" id="KW-1133">Transmembrane helix</keyword>
<dbReference type="GeneID" id="93924924"/>
<proteinExistence type="predicted"/>